<dbReference type="AlphaFoldDB" id="A0A5D3AMD8"/>
<dbReference type="EMBL" id="NIDF01000343">
    <property type="protein sequence ID" value="TYJ51193.1"/>
    <property type="molecule type" value="Genomic_DNA"/>
</dbReference>
<proteinExistence type="predicted"/>
<comment type="caution">
    <text evidence="1">The sequence shown here is derived from an EMBL/GenBank/DDBJ whole genome shotgun (WGS) entry which is preliminary data.</text>
</comment>
<keyword evidence="2" id="KW-1185">Reference proteome</keyword>
<protein>
    <submittedName>
        <fullName evidence="1">Uncharacterized protein</fullName>
    </submittedName>
</protein>
<gene>
    <name evidence="1" type="ORF">B9479_008253</name>
</gene>
<evidence type="ECO:0000313" key="1">
    <source>
        <dbReference type="EMBL" id="TYJ51193.1"/>
    </source>
</evidence>
<sequence length="52" mass="5836">MRLDVRLVGEESVAPMEYVRVWELGMALMARGRVDAESHKLGTMVIELGDDC</sequence>
<accession>A0A5D3AMD8</accession>
<dbReference type="Proteomes" id="UP000322245">
    <property type="component" value="Unassembled WGS sequence"/>
</dbReference>
<name>A0A5D3AMD8_9TREE</name>
<reference evidence="1 2" key="1">
    <citation type="submission" date="2017-05" db="EMBL/GenBank/DDBJ databases">
        <title>The Genome Sequence of Tsuchiyaea wingfieldii DSM 27421.</title>
        <authorList>
            <person name="Cuomo C."/>
            <person name="Passer A."/>
            <person name="Billmyre B."/>
            <person name="Heitman J."/>
        </authorList>
    </citation>
    <scope>NUCLEOTIDE SEQUENCE [LARGE SCALE GENOMIC DNA]</scope>
    <source>
        <strain evidence="1 2">DSM 27421</strain>
    </source>
</reference>
<organism evidence="1 2">
    <name type="scientific">Cryptococcus floricola</name>
    <dbReference type="NCBI Taxonomy" id="2591691"/>
    <lineage>
        <taxon>Eukaryota</taxon>
        <taxon>Fungi</taxon>
        <taxon>Dikarya</taxon>
        <taxon>Basidiomycota</taxon>
        <taxon>Agaricomycotina</taxon>
        <taxon>Tremellomycetes</taxon>
        <taxon>Tremellales</taxon>
        <taxon>Cryptococcaceae</taxon>
        <taxon>Cryptococcus</taxon>
    </lineage>
</organism>
<evidence type="ECO:0000313" key="2">
    <source>
        <dbReference type="Proteomes" id="UP000322245"/>
    </source>
</evidence>